<organism evidence="1 2">
    <name type="scientific">Salinarimonas ramus</name>
    <dbReference type="NCBI Taxonomy" id="690164"/>
    <lineage>
        <taxon>Bacteria</taxon>
        <taxon>Pseudomonadati</taxon>
        <taxon>Pseudomonadota</taxon>
        <taxon>Alphaproteobacteria</taxon>
        <taxon>Hyphomicrobiales</taxon>
        <taxon>Salinarimonadaceae</taxon>
        <taxon>Salinarimonas</taxon>
    </lineage>
</organism>
<dbReference type="AlphaFoldDB" id="A0A917Q655"/>
<dbReference type="Proteomes" id="UP000600449">
    <property type="component" value="Unassembled WGS sequence"/>
</dbReference>
<comment type="caution">
    <text evidence="1">The sequence shown here is derived from an EMBL/GenBank/DDBJ whole genome shotgun (WGS) entry which is preliminary data.</text>
</comment>
<reference evidence="1 2" key="1">
    <citation type="journal article" date="2014" name="Int. J. Syst. Evol. Microbiol.">
        <title>Complete genome sequence of Corynebacterium casei LMG S-19264T (=DSM 44701T), isolated from a smear-ripened cheese.</title>
        <authorList>
            <consortium name="US DOE Joint Genome Institute (JGI-PGF)"/>
            <person name="Walter F."/>
            <person name="Albersmeier A."/>
            <person name="Kalinowski J."/>
            <person name="Ruckert C."/>
        </authorList>
    </citation>
    <scope>NUCLEOTIDE SEQUENCE [LARGE SCALE GENOMIC DNA]</scope>
    <source>
        <strain evidence="1 2">CGMCC 1.9161</strain>
    </source>
</reference>
<accession>A0A917Q655</accession>
<dbReference type="Pfam" id="PF06620">
    <property type="entry name" value="DUF1150"/>
    <property type="match status" value="1"/>
</dbReference>
<keyword evidence="2" id="KW-1185">Reference proteome</keyword>
<name>A0A917Q655_9HYPH</name>
<protein>
    <recommendedName>
        <fullName evidence="3">DUF1150 domain-containing protein</fullName>
    </recommendedName>
</protein>
<dbReference type="InterPro" id="IPR009531">
    <property type="entry name" value="DUF1150"/>
</dbReference>
<dbReference type="EMBL" id="BMMF01000003">
    <property type="protein sequence ID" value="GGK27479.1"/>
    <property type="molecule type" value="Genomic_DNA"/>
</dbReference>
<sequence length="86" mass="8980">MTTILFPDTIQAPEALAALGEGEVAYVRPMTSEEVRTLFPQAPALQPGLSLYALLSASGAPILLTGSREAAFANARANQLDAVSVH</sequence>
<proteinExistence type="predicted"/>
<evidence type="ECO:0008006" key="3">
    <source>
        <dbReference type="Google" id="ProtNLM"/>
    </source>
</evidence>
<evidence type="ECO:0000313" key="1">
    <source>
        <dbReference type="EMBL" id="GGK27479.1"/>
    </source>
</evidence>
<evidence type="ECO:0000313" key="2">
    <source>
        <dbReference type="Proteomes" id="UP000600449"/>
    </source>
</evidence>
<dbReference type="RefSeq" id="WP_188910754.1">
    <property type="nucleotide sequence ID" value="NZ_BMMF01000003.1"/>
</dbReference>
<gene>
    <name evidence="1" type="ORF">GCM10011322_12550</name>
</gene>